<evidence type="ECO:0000256" key="4">
    <source>
        <dbReference type="ARBA" id="ARBA00032089"/>
    </source>
</evidence>
<dbReference type="PANTHER" id="PTHR34138:SF1">
    <property type="entry name" value="CELL SHAPE-DETERMINING PROTEIN MREC"/>
    <property type="match status" value="1"/>
</dbReference>
<dbReference type="InterPro" id="IPR042175">
    <property type="entry name" value="Cell/Rod_MreC_2"/>
</dbReference>
<dbReference type="InterPro" id="IPR007221">
    <property type="entry name" value="MreC"/>
</dbReference>
<dbReference type="Pfam" id="PF04085">
    <property type="entry name" value="MreC"/>
    <property type="match status" value="1"/>
</dbReference>
<comment type="similarity">
    <text evidence="1">Belongs to the MreC family.</text>
</comment>
<dbReference type="GO" id="GO:0005886">
    <property type="term" value="C:plasma membrane"/>
    <property type="evidence" value="ECO:0007669"/>
    <property type="project" value="TreeGrafter"/>
</dbReference>
<evidence type="ECO:0000256" key="1">
    <source>
        <dbReference type="ARBA" id="ARBA00009369"/>
    </source>
</evidence>
<keyword evidence="6" id="KW-0812">Transmembrane</keyword>
<organism evidence="8 9">
    <name type="scientific">candidate division WS6 bacterium OLB20</name>
    <dbReference type="NCBI Taxonomy" id="1617426"/>
    <lineage>
        <taxon>Bacteria</taxon>
        <taxon>Candidatus Dojkabacteria</taxon>
    </lineage>
</organism>
<dbReference type="STRING" id="1617426.TR69_WS6001000671"/>
<evidence type="ECO:0000313" key="8">
    <source>
        <dbReference type="EMBL" id="KXK26664.1"/>
    </source>
</evidence>
<evidence type="ECO:0000313" key="9">
    <source>
        <dbReference type="Proteomes" id="UP000070457"/>
    </source>
</evidence>
<dbReference type="Gene3D" id="2.40.10.340">
    <property type="entry name" value="Rod shape-determining protein MreC, domain 1"/>
    <property type="match status" value="1"/>
</dbReference>
<feature type="transmembrane region" description="Helical" evidence="6">
    <location>
        <begin position="6"/>
        <end position="29"/>
    </location>
</feature>
<keyword evidence="6" id="KW-1133">Transmembrane helix</keyword>
<dbReference type="EMBL" id="JYNZ01000003">
    <property type="protein sequence ID" value="KXK26664.1"/>
    <property type="molecule type" value="Genomic_DNA"/>
</dbReference>
<keyword evidence="3" id="KW-0133">Cell shape</keyword>
<dbReference type="InterPro" id="IPR055342">
    <property type="entry name" value="MreC_beta-barrel_core"/>
</dbReference>
<sequence>MRGQSFLLTPVQIASGVVISFLLILFSFAGTFDGFRVLIGAVLAGVQSDSTAFFGGFADELDFLSSLSSLRDERDQLIEENLALESENATLKTQLDDLRSVTKELQFDLPFELIPVRVRFYDQARMGEVIINKGSDSNIAVSDVVIVDNFAVGEVISVEPRSARVRLLTSPESAVPVKVIGTETKGLLRGEFGTGLILTEVLNERTLEKGEQLITTGINTSFPFGLNAGTAGDVISLESELTKRARVISPVEFNNLQRLFVLKQ</sequence>
<evidence type="ECO:0000256" key="3">
    <source>
        <dbReference type="ARBA" id="ARBA00022960"/>
    </source>
</evidence>
<dbReference type="Gene3D" id="2.40.10.350">
    <property type="entry name" value="Rod shape-determining protein MreC, domain 2"/>
    <property type="match status" value="1"/>
</dbReference>
<keyword evidence="5" id="KW-0175">Coiled coil</keyword>
<dbReference type="PANTHER" id="PTHR34138">
    <property type="entry name" value="CELL SHAPE-DETERMINING PROTEIN MREC"/>
    <property type="match status" value="1"/>
</dbReference>
<proteinExistence type="inferred from homology"/>
<reference evidence="8 9" key="1">
    <citation type="submission" date="2015-02" db="EMBL/GenBank/DDBJ databases">
        <title>Improved understanding of the partial-nitritation anammox process through 23 genomes representing the majority of the microbial community.</title>
        <authorList>
            <person name="Speth D.R."/>
            <person name="In T Zandt M."/>
            <person name="Guerrero Cruz S."/>
            <person name="Jetten M.S."/>
            <person name="Dutilh B.E."/>
        </authorList>
    </citation>
    <scope>NUCLEOTIDE SEQUENCE [LARGE SCALE GENOMIC DNA]</scope>
    <source>
        <strain evidence="8">OLB20</strain>
    </source>
</reference>
<dbReference type="Proteomes" id="UP000070457">
    <property type="component" value="Unassembled WGS sequence"/>
</dbReference>
<evidence type="ECO:0000256" key="2">
    <source>
        <dbReference type="ARBA" id="ARBA00013855"/>
    </source>
</evidence>
<evidence type="ECO:0000256" key="6">
    <source>
        <dbReference type="SAM" id="Phobius"/>
    </source>
</evidence>
<protein>
    <recommendedName>
        <fullName evidence="2">Cell shape-determining protein MreC</fullName>
    </recommendedName>
    <alternativeName>
        <fullName evidence="4">Cell shape protein MreC</fullName>
    </alternativeName>
</protein>
<accession>A0A136LYB8</accession>
<evidence type="ECO:0000256" key="5">
    <source>
        <dbReference type="SAM" id="Coils"/>
    </source>
</evidence>
<dbReference type="InterPro" id="IPR042177">
    <property type="entry name" value="Cell/Rod_1"/>
</dbReference>
<comment type="caution">
    <text evidence="8">The sequence shown here is derived from an EMBL/GenBank/DDBJ whole genome shotgun (WGS) entry which is preliminary data.</text>
</comment>
<name>A0A136LYB8_9BACT</name>
<keyword evidence="6" id="KW-0472">Membrane</keyword>
<feature type="coiled-coil region" evidence="5">
    <location>
        <begin position="67"/>
        <end position="101"/>
    </location>
</feature>
<gene>
    <name evidence="8" type="primary">mreC</name>
    <name evidence="8" type="ORF">TR69_WS6001000671</name>
</gene>
<evidence type="ECO:0000259" key="7">
    <source>
        <dbReference type="Pfam" id="PF04085"/>
    </source>
</evidence>
<feature type="domain" description="Rod shape-determining protein MreC beta-barrel core" evidence="7">
    <location>
        <begin position="127"/>
        <end position="263"/>
    </location>
</feature>
<dbReference type="GO" id="GO:0008360">
    <property type="term" value="P:regulation of cell shape"/>
    <property type="evidence" value="ECO:0007669"/>
    <property type="project" value="UniProtKB-KW"/>
</dbReference>
<dbReference type="AlphaFoldDB" id="A0A136LYB8"/>